<dbReference type="Proteomes" id="UP000192578">
    <property type="component" value="Unassembled WGS sequence"/>
</dbReference>
<dbReference type="PROSITE" id="PS50405">
    <property type="entry name" value="GST_CTER"/>
    <property type="match status" value="1"/>
</dbReference>
<dbReference type="PROSITE" id="PS50404">
    <property type="entry name" value="GST_NTER"/>
    <property type="match status" value="1"/>
</dbReference>
<dbReference type="EC" id="2.5.1.18" evidence="1"/>
<dbReference type="EMBL" id="MTYJ01000260">
    <property type="protein sequence ID" value="OWA52271.1"/>
    <property type="molecule type" value="Genomic_DNA"/>
</dbReference>
<dbReference type="OrthoDB" id="414243at2759"/>
<dbReference type="GO" id="GO:0004602">
    <property type="term" value="F:glutathione peroxidase activity"/>
    <property type="evidence" value="ECO:0007669"/>
    <property type="project" value="UniProtKB-ARBA"/>
</dbReference>
<dbReference type="InterPro" id="IPR004046">
    <property type="entry name" value="GST_C"/>
</dbReference>
<dbReference type="SUPFAM" id="SSF52833">
    <property type="entry name" value="Thioredoxin-like"/>
    <property type="match status" value="1"/>
</dbReference>
<evidence type="ECO:0000259" key="3">
    <source>
        <dbReference type="PROSITE" id="PS50404"/>
    </source>
</evidence>
<evidence type="ECO:0000256" key="2">
    <source>
        <dbReference type="ARBA" id="ARBA00047960"/>
    </source>
</evidence>
<reference evidence="6" key="1">
    <citation type="submission" date="2017-01" db="EMBL/GenBank/DDBJ databases">
        <title>Comparative genomics of anhydrobiosis in the tardigrade Hypsibius dujardini.</title>
        <authorList>
            <person name="Yoshida Y."/>
            <person name="Koutsovoulos G."/>
            <person name="Laetsch D."/>
            <person name="Stevens L."/>
            <person name="Kumar S."/>
            <person name="Horikawa D."/>
            <person name="Ishino K."/>
            <person name="Komine S."/>
            <person name="Tomita M."/>
            <person name="Blaxter M."/>
            <person name="Arakawa K."/>
        </authorList>
    </citation>
    <scope>NUCLEOTIDE SEQUENCE [LARGE SCALE GENOMIC DNA]</scope>
    <source>
        <strain evidence="6">Z151</strain>
    </source>
</reference>
<organism evidence="5 6">
    <name type="scientific">Hypsibius exemplaris</name>
    <name type="common">Freshwater tardigrade</name>
    <dbReference type="NCBI Taxonomy" id="2072580"/>
    <lineage>
        <taxon>Eukaryota</taxon>
        <taxon>Metazoa</taxon>
        <taxon>Ecdysozoa</taxon>
        <taxon>Tardigrada</taxon>
        <taxon>Eutardigrada</taxon>
        <taxon>Parachela</taxon>
        <taxon>Hypsibioidea</taxon>
        <taxon>Hypsibiidae</taxon>
        <taxon>Hypsibius</taxon>
    </lineage>
</organism>
<dbReference type="GO" id="GO:0004364">
    <property type="term" value="F:glutathione transferase activity"/>
    <property type="evidence" value="ECO:0007669"/>
    <property type="project" value="UniProtKB-EC"/>
</dbReference>
<comment type="catalytic activity">
    <reaction evidence="2">
        <text>RX + glutathione = an S-substituted glutathione + a halide anion + H(+)</text>
        <dbReference type="Rhea" id="RHEA:16437"/>
        <dbReference type="ChEBI" id="CHEBI:15378"/>
        <dbReference type="ChEBI" id="CHEBI:16042"/>
        <dbReference type="ChEBI" id="CHEBI:17792"/>
        <dbReference type="ChEBI" id="CHEBI:57925"/>
        <dbReference type="ChEBI" id="CHEBI:90779"/>
        <dbReference type="EC" id="2.5.1.18"/>
    </reaction>
</comment>
<name>A0A9X6NKS5_HYPEX</name>
<evidence type="ECO:0000313" key="5">
    <source>
        <dbReference type="EMBL" id="OWA52271.1"/>
    </source>
</evidence>
<accession>A0A9X6NKS5</accession>
<dbReference type="CDD" id="cd03039">
    <property type="entry name" value="GST_N_Sigma_like"/>
    <property type="match status" value="1"/>
</dbReference>
<proteinExistence type="predicted"/>
<evidence type="ECO:0000256" key="1">
    <source>
        <dbReference type="ARBA" id="ARBA00012452"/>
    </source>
</evidence>
<dbReference type="Pfam" id="PF02798">
    <property type="entry name" value="GST_N"/>
    <property type="match status" value="1"/>
</dbReference>
<gene>
    <name evidence="5" type="ORF">BV898_16729</name>
</gene>
<dbReference type="AlphaFoldDB" id="A0A9X6NKS5"/>
<evidence type="ECO:0000313" key="6">
    <source>
        <dbReference type="Proteomes" id="UP000192578"/>
    </source>
</evidence>
<evidence type="ECO:0000259" key="4">
    <source>
        <dbReference type="PROSITE" id="PS50405"/>
    </source>
</evidence>
<dbReference type="SFLD" id="SFLDG01205">
    <property type="entry name" value="AMPS.1"/>
    <property type="match status" value="1"/>
</dbReference>
<dbReference type="PANTHER" id="PTHR11571">
    <property type="entry name" value="GLUTATHIONE S-TRANSFERASE"/>
    <property type="match status" value="1"/>
</dbReference>
<comment type="caution">
    <text evidence="5">The sequence shown here is derived from an EMBL/GenBank/DDBJ whole genome shotgun (WGS) entry which is preliminary data.</text>
</comment>
<dbReference type="InterPro" id="IPR040079">
    <property type="entry name" value="Glutathione_S-Trfase"/>
</dbReference>
<dbReference type="Gene3D" id="1.20.1050.10">
    <property type="match status" value="1"/>
</dbReference>
<dbReference type="InterPro" id="IPR004045">
    <property type="entry name" value="Glutathione_S-Trfase_N"/>
</dbReference>
<dbReference type="SFLD" id="SFLDG00363">
    <property type="entry name" value="AMPS_(cytGST):_Alpha-__Mu-__Pi"/>
    <property type="match status" value="1"/>
</dbReference>
<protein>
    <recommendedName>
        <fullName evidence="1">glutathione transferase</fullName>
        <ecNumber evidence="1">2.5.1.18</ecNumber>
    </recommendedName>
</protein>
<dbReference type="PANTHER" id="PTHR11571:SF150">
    <property type="entry name" value="GLUTATHIONE S-TRANSFERASE"/>
    <property type="match status" value="1"/>
</dbReference>
<dbReference type="GO" id="GO:0006749">
    <property type="term" value="P:glutathione metabolic process"/>
    <property type="evidence" value="ECO:0007669"/>
    <property type="project" value="TreeGrafter"/>
</dbReference>
<dbReference type="FunFam" id="3.40.30.10:FF:000035">
    <property type="entry name" value="hematopoietic prostaglandin D synthase"/>
    <property type="match status" value="1"/>
</dbReference>
<dbReference type="Pfam" id="PF14497">
    <property type="entry name" value="GST_C_3"/>
    <property type="match status" value="1"/>
</dbReference>
<feature type="domain" description="GST C-terminal" evidence="4">
    <location>
        <begin position="82"/>
        <end position="209"/>
    </location>
</feature>
<dbReference type="InterPro" id="IPR050213">
    <property type="entry name" value="GST_superfamily"/>
</dbReference>
<feature type="domain" description="GST N-terminal" evidence="3">
    <location>
        <begin position="3"/>
        <end position="80"/>
    </location>
</feature>
<dbReference type="InterPro" id="IPR036282">
    <property type="entry name" value="Glutathione-S-Trfase_C_sf"/>
</dbReference>
<keyword evidence="6" id="KW-1185">Reference proteome</keyword>
<dbReference type="SFLD" id="SFLDS00019">
    <property type="entry name" value="Glutathione_Transferase_(cytos"/>
    <property type="match status" value="1"/>
</dbReference>
<dbReference type="InterPro" id="IPR036249">
    <property type="entry name" value="Thioredoxin-like_sf"/>
</dbReference>
<dbReference type="InterPro" id="IPR010987">
    <property type="entry name" value="Glutathione-S-Trfase_C-like"/>
</dbReference>
<dbReference type="SUPFAM" id="SSF47616">
    <property type="entry name" value="GST C-terminal domain-like"/>
    <property type="match status" value="1"/>
</dbReference>
<sequence>MPADYRLIYFDGRGRAELIRLIFAAAFQKFEDVRIDVAKWPEYKLTTPWGGIPILEVNNRPVAQSGAIVRYLARQFHLAGEDKWEQVLVDSALDAIGDLLSAAISLGESQDGPLEKADNIRKFRDHVIPVALTNYDRFISMHGNNGFTVGNHITAADIALFNFVDSVLHHNVLANESLALYPAVKIVFNNVKAQPRIAAYLISRPDSKF</sequence>
<dbReference type="Gene3D" id="3.40.30.10">
    <property type="entry name" value="Glutaredoxin"/>
    <property type="match status" value="1"/>
</dbReference>